<evidence type="ECO:0000256" key="6">
    <source>
        <dbReference type="ARBA" id="ARBA00022989"/>
    </source>
</evidence>
<dbReference type="PANTHER" id="PTHR35011">
    <property type="entry name" value="2,3-DIKETO-L-GULONATE TRAP TRANSPORTER SMALL PERMEASE PROTEIN YIAM"/>
    <property type="match status" value="1"/>
</dbReference>
<evidence type="ECO:0000256" key="1">
    <source>
        <dbReference type="ARBA" id="ARBA00004429"/>
    </source>
</evidence>
<comment type="similarity">
    <text evidence="8 9">Belongs to the TRAP transporter small permease family.</text>
</comment>
<dbReference type="Pfam" id="PF04290">
    <property type="entry name" value="DctQ"/>
    <property type="match status" value="1"/>
</dbReference>
<name>A0A6G9A825_9BRAD</name>
<evidence type="ECO:0000256" key="9">
    <source>
        <dbReference type="RuleBase" id="RU369079"/>
    </source>
</evidence>
<dbReference type="PANTHER" id="PTHR35011:SF11">
    <property type="entry name" value="TRAP TRANSPORTER SMALL PERMEASE PROTEIN"/>
    <property type="match status" value="1"/>
</dbReference>
<protein>
    <recommendedName>
        <fullName evidence="9">TRAP transporter small permease protein</fullName>
    </recommendedName>
</protein>
<dbReference type="InterPro" id="IPR055348">
    <property type="entry name" value="DctQ"/>
</dbReference>
<dbReference type="InterPro" id="IPR007387">
    <property type="entry name" value="TRAP_DctQ"/>
</dbReference>
<feature type="transmembrane region" description="Helical" evidence="9">
    <location>
        <begin position="70"/>
        <end position="91"/>
    </location>
</feature>
<evidence type="ECO:0000256" key="3">
    <source>
        <dbReference type="ARBA" id="ARBA00022475"/>
    </source>
</evidence>
<feature type="transmembrane region" description="Helical" evidence="9">
    <location>
        <begin position="152"/>
        <end position="174"/>
    </location>
</feature>
<evidence type="ECO:0000256" key="2">
    <source>
        <dbReference type="ARBA" id="ARBA00022448"/>
    </source>
</evidence>
<feature type="transmembrane region" description="Helical" evidence="9">
    <location>
        <begin position="34"/>
        <end position="55"/>
    </location>
</feature>
<keyword evidence="3" id="KW-1003">Cell membrane</keyword>
<evidence type="ECO:0000256" key="4">
    <source>
        <dbReference type="ARBA" id="ARBA00022519"/>
    </source>
</evidence>
<gene>
    <name evidence="11" type="ORF">HAV00_21055</name>
</gene>
<accession>A0A6G9A825</accession>
<comment type="subcellular location">
    <subcellularLocation>
        <location evidence="1 9">Cell inner membrane</location>
        <topology evidence="1 9">Multi-pass membrane protein</topology>
    </subcellularLocation>
</comment>
<sequence>MTDPHVADHEQGAVAAARPATGLLSRVNAVVARAGMYLSVSGLLLIVTVVFYQVFGRYVLNSSPTWTENLALVLILYVTLIGAAVGVRDAGHIGMDSLLVMLPDHAREKIELIIHVLVAAFGVAMAYNGWILGASVGTVKIPNLGLPEVVRYVPLIASGVLIVSFSIEHIIAVLRGEEVIPSWN</sequence>
<keyword evidence="6 9" id="KW-1133">Transmembrane helix</keyword>
<keyword evidence="4 9" id="KW-0997">Cell inner membrane</keyword>
<dbReference type="GO" id="GO:0022857">
    <property type="term" value="F:transmembrane transporter activity"/>
    <property type="evidence" value="ECO:0007669"/>
    <property type="project" value="UniProtKB-UniRule"/>
</dbReference>
<keyword evidence="5 9" id="KW-0812">Transmembrane</keyword>
<dbReference type="GO" id="GO:0005886">
    <property type="term" value="C:plasma membrane"/>
    <property type="evidence" value="ECO:0007669"/>
    <property type="project" value="UniProtKB-SubCell"/>
</dbReference>
<evidence type="ECO:0000313" key="11">
    <source>
        <dbReference type="EMBL" id="QIP08591.1"/>
    </source>
</evidence>
<dbReference type="GO" id="GO:0015740">
    <property type="term" value="P:C4-dicarboxylate transport"/>
    <property type="evidence" value="ECO:0007669"/>
    <property type="project" value="TreeGrafter"/>
</dbReference>
<evidence type="ECO:0000259" key="10">
    <source>
        <dbReference type="Pfam" id="PF04290"/>
    </source>
</evidence>
<feature type="transmembrane region" description="Helical" evidence="9">
    <location>
        <begin position="112"/>
        <end position="132"/>
    </location>
</feature>
<organism evidence="11 12">
    <name type="scientific">Bradyrhizobium symbiodeficiens</name>
    <dbReference type="NCBI Taxonomy" id="1404367"/>
    <lineage>
        <taxon>Bacteria</taxon>
        <taxon>Pseudomonadati</taxon>
        <taxon>Pseudomonadota</taxon>
        <taxon>Alphaproteobacteria</taxon>
        <taxon>Hyphomicrobiales</taxon>
        <taxon>Nitrobacteraceae</taxon>
        <taxon>Bradyrhizobium</taxon>
    </lineage>
</organism>
<evidence type="ECO:0000313" key="12">
    <source>
        <dbReference type="Proteomes" id="UP000500895"/>
    </source>
</evidence>
<dbReference type="Proteomes" id="UP000500895">
    <property type="component" value="Chromosome"/>
</dbReference>
<dbReference type="EMBL" id="CP050066">
    <property type="protein sequence ID" value="QIP08591.1"/>
    <property type="molecule type" value="Genomic_DNA"/>
</dbReference>
<keyword evidence="7 9" id="KW-0472">Membrane</keyword>
<dbReference type="RefSeq" id="WP_166468664.1">
    <property type="nucleotide sequence ID" value="NZ_CP050066.2"/>
</dbReference>
<dbReference type="AlphaFoldDB" id="A0A6G9A825"/>
<evidence type="ECO:0000256" key="8">
    <source>
        <dbReference type="ARBA" id="ARBA00038436"/>
    </source>
</evidence>
<comment type="subunit">
    <text evidence="9">The complex comprises the extracytoplasmic solute receptor protein and the two transmembrane proteins.</text>
</comment>
<feature type="domain" description="Tripartite ATP-independent periplasmic transporters DctQ component" evidence="10">
    <location>
        <begin position="46"/>
        <end position="175"/>
    </location>
</feature>
<evidence type="ECO:0000256" key="5">
    <source>
        <dbReference type="ARBA" id="ARBA00022692"/>
    </source>
</evidence>
<proteinExistence type="inferred from homology"/>
<keyword evidence="2 9" id="KW-0813">Transport</keyword>
<comment type="function">
    <text evidence="9">Part of the tripartite ATP-independent periplasmic (TRAP) transport system.</text>
</comment>
<evidence type="ECO:0000256" key="7">
    <source>
        <dbReference type="ARBA" id="ARBA00023136"/>
    </source>
</evidence>
<reference evidence="11 12" key="1">
    <citation type="journal article" date="2020" name="Int. J. Syst. Evol. Microbiol.">
        <title>Description and complete genome sequences of Bradyrhizobium symbiodeficiens sp. nov., a non-symbiotic bacterium associated with legumes native to Canada.</title>
        <authorList>
            <person name="Bromfield E.S.P."/>
            <person name="Cloutier S."/>
            <person name="Nguyen H.D.T."/>
        </authorList>
    </citation>
    <scope>NUCLEOTIDE SEQUENCE [LARGE SCALE GENOMIC DNA]</scope>
    <source>
        <strain evidence="11 12">101S1MB</strain>
    </source>
</reference>